<keyword evidence="5" id="KW-1185">Reference proteome</keyword>
<name>A0A2U9IGU2_9CREN</name>
<dbReference type="GeneID" id="36832889"/>
<dbReference type="SUPFAM" id="SSF118196">
    <property type="entry name" value="YaeB-like"/>
    <property type="match status" value="1"/>
</dbReference>
<keyword evidence="4" id="KW-0489">Methyltransferase</keyword>
<dbReference type="CDD" id="cd09281">
    <property type="entry name" value="UPF0066"/>
    <property type="match status" value="1"/>
</dbReference>
<evidence type="ECO:0000256" key="1">
    <source>
        <dbReference type="ARBA" id="ARBA00022691"/>
    </source>
</evidence>
<reference evidence="4 5" key="1">
    <citation type="submission" date="2018-05" db="EMBL/GenBank/DDBJ databases">
        <title>Complete Genome Sequences of Extremely Thermoacidophilic, Metal-Mobilizing Type-Strain Members of the Archaeal Family Sulfolobaceae: Acidianus brierleyi DSM-1651T, Acidianus sulfidivorans DSM-18786T, Metallosphaera hakonensis DSM-7519T, and Metallosphaera prunae DSM-10039T.</title>
        <authorList>
            <person name="Counts J.A."/>
            <person name="Kelly R.M."/>
        </authorList>
    </citation>
    <scope>NUCLEOTIDE SEQUENCE [LARGE SCALE GENOMIC DNA]</scope>
    <source>
        <strain evidence="4 5">DSM 1651</strain>
    </source>
</reference>
<dbReference type="GO" id="GO:0008168">
    <property type="term" value="F:methyltransferase activity"/>
    <property type="evidence" value="ECO:0007669"/>
    <property type="project" value="UniProtKB-KW"/>
</dbReference>
<dbReference type="GO" id="GO:0032259">
    <property type="term" value="P:methylation"/>
    <property type="evidence" value="ECO:0007669"/>
    <property type="project" value="UniProtKB-KW"/>
</dbReference>
<dbReference type="Proteomes" id="UP000248044">
    <property type="component" value="Chromosome"/>
</dbReference>
<evidence type="ECO:0000313" key="4">
    <source>
        <dbReference type="EMBL" id="AWR95210.1"/>
    </source>
</evidence>
<dbReference type="InterPro" id="IPR036413">
    <property type="entry name" value="YaeB-like_sf"/>
</dbReference>
<dbReference type="RefSeq" id="WP_110271091.1">
    <property type="nucleotide sequence ID" value="NZ_CP029289.2"/>
</dbReference>
<dbReference type="OrthoDB" id="40408at2157"/>
<dbReference type="InterPro" id="IPR023370">
    <property type="entry name" value="TrmO-like_N"/>
</dbReference>
<gene>
    <name evidence="4" type="primary">tsaA</name>
    <name evidence="4" type="ORF">DFR85_11995</name>
</gene>
<protein>
    <submittedName>
        <fullName evidence="4">tRNA (N6-threonylcarbamoyladenosine(37)-N6)-methyltransferase TrmO</fullName>
    </submittedName>
</protein>
<proteinExistence type="inferred from homology"/>
<sequence length="135" mass="15491">MNLIPIGYVRRNEGASRHEPVNIVIDKDYSEGLRGLEEFSHLFIIYYMHLSSLKSLTRECNGKNIGIFSTRSPNRPNPIGISVVELLNIKENTLTVKGINAYNGTPVLDIKPYDDWDSINNPKIPSWYRSCQKYF</sequence>
<evidence type="ECO:0000313" key="5">
    <source>
        <dbReference type="Proteomes" id="UP000248044"/>
    </source>
</evidence>
<dbReference type="Gene3D" id="2.40.30.70">
    <property type="entry name" value="YaeB-like"/>
    <property type="match status" value="1"/>
</dbReference>
<feature type="domain" description="TsaA-like" evidence="3">
    <location>
        <begin position="3"/>
        <end position="122"/>
    </location>
</feature>
<dbReference type="PANTHER" id="PTHR12818">
    <property type="entry name" value="TRNA (ADENINE(37)-N6)-METHYLTRANSFERASE"/>
    <property type="match status" value="1"/>
</dbReference>
<dbReference type="InterPro" id="IPR036414">
    <property type="entry name" value="YaeB_N_sf"/>
</dbReference>
<evidence type="ECO:0000259" key="3">
    <source>
        <dbReference type="PROSITE" id="PS51668"/>
    </source>
</evidence>
<keyword evidence="1" id="KW-0949">S-adenosyl-L-methionine</keyword>
<dbReference type="NCBIfam" id="TIGR00104">
    <property type="entry name" value="tRNA_TsaA"/>
    <property type="match status" value="1"/>
</dbReference>
<accession>A0A2U9IGU2</accession>
<dbReference type="KEGG" id="abri:DFR85_11995"/>
<keyword evidence="4" id="KW-0808">Transferase</keyword>
<comment type="similarity">
    <text evidence="2">Belongs to the tRNA methyltransferase O family.</text>
</comment>
<dbReference type="InterPro" id="IPR040372">
    <property type="entry name" value="YaeB-like"/>
</dbReference>
<evidence type="ECO:0000256" key="2">
    <source>
        <dbReference type="ARBA" id="ARBA00033753"/>
    </source>
</evidence>
<dbReference type="Pfam" id="PF01980">
    <property type="entry name" value="TrmO_N"/>
    <property type="match status" value="1"/>
</dbReference>
<dbReference type="PROSITE" id="PS51668">
    <property type="entry name" value="TSAA_2"/>
    <property type="match status" value="1"/>
</dbReference>
<dbReference type="PANTHER" id="PTHR12818:SF0">
    <property type="entry name" value="TRNA (ADENINE(37)-N6)-METHYLTRANSFERASE"/>
    <property type="match status" value="1"/>
</dbReference>
<dbReference type="EMBL" id="CP029289">
    <property type="protein sequence ID" value="AWR95210.1"/>
    <property type="molecule type" value="Genomic_DNA"/>
</dbReference>
<dbReference type="AlphaFoldDB" id="A0A2U9IGU2"/>
<organism evidence="4 5">
    <name type="scientific">Acidianus brierleyi</name>
    <dbReference type="NCBI Taxonomy" id="41673"/>
    <lineage>
        <taxon>Archaea</taxon>
        <taxon>Thermoproteota</taxon>
        <taxon>Thermoprotei</taxon>
        <taxon>Sulfolobales</taxon>
        <taxon>Sulfolobaceae</taxon>
        <taxon>Acidianus</taxon>
    </lineage>
</organism>